<dbReference type="Gene3D" id="3.60.21.70">
    <property type="entry name" value="PhoD-like phosphatase"/>
    <property type="match status" value="1"/>
</dbReference>
<dbReference type="InterPro" id="IPR038607">
    <property type="entry name" value="PhoD-like_sf"/>
</dbReference>
<reference evidence="1 2" key="1">
    <citation type="submission" date="2018-03" db="EMBL/GenBank/DDBJ databases">
        <title>The ancient ancestry and fast evolution of plastids.</title>
        <authorList>
            <person name="Moore K.R."/>
            <person name="Magnabosco C."/>
            <person name="Momper L."/>
            <person name="Gold D.A."/>
            <person name="Bosak T."/>
            <person name="Fournier G.P."/>
        </authorList>
    </citation>
    <scope>NUCLEOTIDE SEQUENCE [LARGE SCALE GENOMIC DNA]</scope>
    <source>
        <strain evidence="1 2">CCALA 016</strain>
    </source>
</reference>
<keyword evidence="2" id="KW-1185">Reference proteome</keyword>
<dbReference type="AlphaFoldDB" id="A0A2T1LX74"/>
<dbReference type="InterPro" id="IPR029052">
    <property type="entry name" value="Metallo-depent_PP-like"/>
</dbReference>
<proteinExistence type="predicted"/>
<organism evidence="1 2">
    <name type="scientific">Aphanothece hegewaldii CCALA 016</name>
    <dbReference type="NCBI Taxonomy" id="2107694"/>
    <lineage>
        <taxon>Bacteria</taxon>
        <taxon>Bacillati</taxon>
        <taxon>Cyanobacteriota</taxon>
        <taxon>Cyanophyceae</taxon>
        <taxon>Oscillatoriophycideae</taxon>
        <taxon>Chroococcales</taxon>
        <taxon>Aphanothecaceae</taxon>
        <taxon>Aphanothece</taxon>
    </lineage>
</organism>
<dbReference type="PANTHER" id="PTHR37031:SF2">
    <property type="entry name" value="PHOD-LIKE PHOSPHATASE METALLOPHOSPHATASE DOMAIN-CONTAINING PROTEIN"/>
    <property type="match status" value="1"/>
</dbReference>
<comment type="caution">
    <text evidence="1">The sequence shown here is derived from an EMBL/GenBank/DDBJ whole genome shotgun (WGS) entry which is preliminary data.</text>
</comment>
<dbReference type="PANTHER" id="PTHR37031">
    <property type="entry name" value="METALLOPHOSPHATASE BINDING DOMAIN PROTEIN"/>
    <property type="match status" value="1"/>
</dbReference>
<gene>
    <name evidence="1" type="ORF">C7H19_12515</name>
</gene>
<protein>
    <submittedName>
        <fullName evidence="1">PhoD-like phosphatase</fullName>
    </submittedName>
</protein>
<dbReference type="EMBL" id="PXOH01000012">
    <property type="protein sequence ID" value="PSF36787.1"/>
    <property type="molecule type" value="Genomic_DNA"/>
</dbReference>
<dbReference type="SUPFAM" id="SSF56300">
    <property type="entry name" value="Metallo-dependent phosphatases"/>
    <property type="match status" value="1"/>
</dbReference>
<dbReference type="OrthoDB" id="9795624at2"/>
<sequence length="740" mass="84217">MSWSPLSYRLEELPLILAGPILKKTEKHSVTVWVALKKACTVKLQVYTTQDGRGNNQQAVIFAGIRETVAVGQHLHILAVTAKSINGTILESGNVYLYDLSFQPIEEESEKLTLRQALEINLSYFEHGLPSFVLPPQNINHLRIAQGSCRKPQGEGLDALPILDDLIKQYADNPNLRLHQLFLTGDQVYADDVADPLLFALTDIGDTLLGWEESLPLASSSVHPKQLKPGKRSQVAKVQAGLTAGLPKKIEAKSHLMSYGEYCATYLLFWSSTLWPHQFPSGQEIHQDSKLAKQWDKELKSLTSFIYTLNKVQRLLANIPTYMIFDDHDISDDWYLNQEWCLRVLGKPLGRRTVQNGLLAYSLFQAWGNIPEQFTNGESGEKLLELVPKWSQSQGNDPIIEKSIASYLGLPPIDPKTGLPQMRQDGDYFILDTSAHALKWHYTVRTHNYEVLILNTRTQRGYPVPPAKTIAPPSLLSPTAFEQQIQKPLQQTKDNKEIQATLVIAPTNLVSLQLIDWVQERELKKGKVFGNDVGDGWNLNESALATLLKVLFEQRQQVIVLSGDIHYGSAVRLEYQKSSAQNLNILVQMTSSSLSNAELKTRIVHTKLKSLFPEAYRKWYVWFHPAEVKEIKSAKKQFLDTPDAMYSIKWIKRQPSHIALKDVTWLKSYHQMRRAKNWLSFIWKNKWLQEGTEVVGLNNLGVISFNIAENTDIIQDLYWYAPWKPNNIVFSRYTVLLEKL</sequence>
<name>A0A2T1LX74_9CHRO</name>
<dbReference type="Proteomes" id="UP000239001">
    <property type="component" value="Unassembled WGS sequence"/>
</dbReference>
<accession>A0A2T1LX74</accession>
<evidence type="ECO:0000313" key="2">
    <source>
        <dbReference type="Proteomes" id="UP000239001"/>
    </source>
</evidence>
<dbReference type="RefSeq" id="WP_106457218.1">
    <property type="nucleotide sequence ID" value="NZ_PXOH01000012.1"/>
</dbReference>
<reference evidence="1 2" key="2">
    <citation type="submission" date="2018-03" db="EMBL/GenBank/DDBJ databases">
        <authorList>
            <person name="Keele B.F."/>
        </authorList>
    </citation>
    <scope>NUCLEOTIDE SEQUENCE [LARGE SCALE GENOMIC DNA]</scope>
    <source>
        <strain evidence="1 2">CCALA 016</strain>
    </source>
</reference>
<evidence type="ECO:0000313" key="1">
    <source>
        <dbReference type="EMBL" id="PSF36787.1"/>
    </source>
</evidence>